<reference evidence="1" key="1">
    <citation type="submission" date="2021-06" db="EMBL/GenBank/DDBJ databases">
        <authorList>
            <person name="Kallberg Y."/>
            <person name="Tangrot J."/>
            <person name="Rosling A."/>
        </authorList>
    </citation>
    <scope>NUCLEOTIDE SEQUENCE</scope>
    <source>
        <strain evidence="1">MA461A</strain>
    </source>
</reference>
<evidence type="ECO:0000313" key="1">
    <source>
        <dbReference type="EMBL" id="CAG8758952.1"/>
    </source>
</evidence>
<sequence>AGMQTCGRYPGSAGHETTDAETFVEWGVDYLKYDNCNNDGSPEQEPTKNNKTQIFYSICEWGRSKPWLWGPGVGNSWRTTDDIKAPRRSPSWQRILSIIDTQANITQYGGPGGWNDPDMLVVGFDTITFDEQVTHYALWAAMKAPLILGYPLGKSVCLVYNGTNNESSFNIWTGSLSDGYVASNIMIRDLVKQTNIRNCTTDSYTAENIPSHGIAFLKLIGGNVVNDTSPCLYDQ</sequence>
<organism evidence="1 2">
    <name type="scientific">Racocetra persica</name>
    <dbReference type="NCBI Taxonomy" id="160502"/>
    <lineage>
        <taxon>Eukaryota</taxon>
        <taxon>Fungi</taxon>
        <taxon>Fungi incertae sedis</taxon>
        <taxon>Mucoromycota</taxon>
        <taxon>Glomeromycotina</taxon>
        <taxon>Glomeromycetes</taxon>
        <taxon>Diversisporales</taxon>
        <taxon>Gigasporaceae</taxon>
        <taxon>Racocetra</taxon>
    </lineage>
</organism>
<accession>A0ACA9QTI3</accession>
<dbReference type="Proteomes" id="UP000789920">
    <property type="component" value="Unassembled WGS sequence"/>
</dbReference>
<comment type="caution">
    <text evidence="1">The sequence shown here is derived from an EMBL/GenBank/DDBJ whole genome shotgun (WGS) entry which is preliminary data.</text>
</comment>
<gene>
    <name evidence="1" type="ORF">RPERSI_LOCUS15010</name>
</gene>
<proteinExistence type="predicted"/>
<name>A0ACA9QTI3_9GLOM</name>
<protein>
    <submittedName>
        <fullName evidence="1">1370_t:CDS:1</fullName>
    </submittedName>
</protein>
<evidence type="ECO:0000313" key="2">
    <source>
        <dbReference type="Proteomes" id="UP000789920"/>
    </source>
</evidence>
<keyword evidence="2" id="KW-1185">Reference proteome</keyword>
<dbReference type="EMBL" id="CAJVQC010035429">
    <property type="protein sequence ID" value="CAG8758952.1"/>
    <property type="molecule type" value="Genomic_DNA"/>
</dbReference>
<feature type="non-terminal residue" evidence="1">
    <location>
        <position position="1"/>
    </location>
</feature>